<dbReference type="RefSeq" id="WP_254289940.1">
    <property type="nucleotide sequence ID" value="NZ_JAMLDY010000018.1"/>
</dbReference>
<dbReference type="EMBL" id="JAMLDY010000018">
    <property type="protein sequence ID" value="MCP3735942.1"/>
    <property type="molecule type" value="Genomic_DNA"/>
</dbReference>
<dbReference type="Proteomes" id="UP001139486">
    <property type="component" value="Unassembled WGS sequence"/>
</dbReference>
<keyword evidence="2" id="KW-1185">Reference proteome</keyword>
<evidence type="ECO:0000313" key="1">
    <source>
        <dbReference type="EMBL" id="MCP3735942.1"/>
    </source>
</evidence>
<proteinExistence type="predicted"/>
<reference evidence="1" key="1">
    <citation type="submission" date="2022-05" db="EMBL/GenBank/DDBJ databases">
        <title>Sphingomonas sp. strain RP10 Genome sequencing and assembly.</title>
        <authorList>
            <person name="Kim I."/>
        </authorList>
    </citation>
    <scope>NUCLEOTIDE SEQUENCE</scope>
    <source>
        <strain evidence="1">RP10</strain>
    </source>
</reference>
<protein>
    <submittedName>
        <fullName evidence="1">Uncharacterized protein</fullName>
    </submittedName>
</protein>
<gene>
    <name evidence="1" type="ORF">M9979_13790</name>
</gene>
<name>A0A9X2KRD6_9SPHN</name>
<accession>A0A9X2KRD6</accession>
<evidence type="ECO:0000313" key="2">
    <source>
        <dbReference type="Proteomes" id="UP001139486"/>
    </source>
</evidence>
<organism evidence="1 2">
    <name type="scientific">Sphingomonas liriopis</name>
    <dbReference type="NCBI Taxonomy" id="2949094"/>
    <lineage>
        <taxon>Bacteria</taxon>
        <taxon>Pseudomonadati</taxon>
        <taxon>Pseudomonadota</taxon>
        <taxon>Alphaproteobacteria</taxon>
        <taxon>Sphingomonadales</taxon>
        <taxon>Sphingomonadaceae</taxon>
        <taxon>Sphingomonas</taxon>
    </lineage>
</organism>
<comment type="caution">
    <text evidence="1">The sequence shown here is derived from an EMBL/GenBank/DDBJ whole genome shotgun (WGS) entry which is preliminary data.</text>
</comment>
<sequence>MPRRVAPRPASAQAWSTIRATPASPVDYQVAKTRDDIRDGRRAGQLSKAEARELHRENARVGALAGRYAEGGTTEPERAFTQGAAEAVHGIVVAKRSRSKP</sequence>
<dbReference type="AlphaFoldDB" id="A0A9X2KRD6"/>